<feature type="transmembrane region" description="Helical" evidence="1">
    <location>
        <begin position="68"/>
        <end position="92"/>
    </location>
</feature>
<name>A0A183J4M9_9BILA</name>
<evidence type="ECO:0000313" key="3">
    <source>
        <dbReference type="EMBL" id="VDP34922.1"/>
    </source>
</evidence>
<dbReference type="GO" id="GO:0008422">
    <property type="term" value="F:beta-glucosidase activity"/>
    <property type="evidence" value="ECO:0007669"/>
    <property type="project" value="TreeGrafter"/>
</dbReference>
<accession>A0A183J4M9</accession>
<dbReference type="PANTHER" id="PTHR12654:SF0">
    <property type="entry name" value="NON-LYSOSOMAL GLUCOSYLCERAMIDASE"/>
    <property type="match status" value="1"/>
</dbReference>
<dbReference type="Proteomes" id="UP000270296">
    <property type="component" value="Unassembled WGS sequence"/>
</dbReference>
<dbReference type="OrthoDB" id="730489at2759"/>
<reference evidence="3 4" key="2">
    <citation type="submission" date="2018-11" db="EMBL/GenBank/DDBJ databases">
        <authorList>
            <consortium name="Pathogen Informatics"/>
        </authorList>
    </citation>
    <scope>NUCLEOTIDE SEQUENCE [LARGE SCALE GENOMIC DNA]</scope>
</reference>
<dbReference type="InterPro" id="IPR006775">
    <property type="entry name" value="GH116_catalytic"/>
</dbReference>
<keyword evidence="1" id="KW-0472">Membrane</keyword>
<dbReference type="AlphaFoldDB" id="A0A183J4M9"/>
<evidence type="ECO:0000313" key="4">
    <source>
        <dbReference type="Proteomes" id="UP000270296"/>
    </source>
</evidence>
<gene>
    <name evidence="3" type="ORF">SBAD_LOCUS10827</name>
</gene>
<organism evidence="5">
    <name type="scientific">Soboliphyme baturini</name>
    <dbReference type="NCBI Taxonomy" id="241478"/>
    <lineage>
        <taxon>Eukaryota</taxon>
        <taxon>Metazoa</taxon>
        <taxon>Ecdysozoa</taxon>
        <taxon>Nematoda</taxon>
        <taxon>Enoplea</taxon>
        <taxon>Dorylaimia</taxon>
        <taxon>Dioctophymatida</taxon>
        <taxon>Dioctophymatoidea</taxon>
        <taxon>Soboliphymatidae</taxon>
        <taxon>Soboliphyme</taxon>
    </lineage>
</organism>
<dbReference type="PANTHER" id="PTHR12654">
    <property type="entry name" value="BILE ACID BETA-GLUCOSIDASE-RELATED"/>
    <property type="match status" value="1"/>
</dbReference>
<evidence type="ECO:0000259" key="2">
    <source>
        <dbReference type="Pfam" id="PF04685"/>
    </source>
</evidence>
<keyword evidence="4" id="KW-1185">Reference proteome</keyword>
<keyword evidence="1" id="KW-1133">Transmembrane helix</keyword>
<dbReference type="Pfam" id="PF04685">
    <property type="entry name" value="DUF608"/>
    <property type="match status" value="1"/>
</dbReference>
<proteinExistence type="predicted"/>
<keyword evidence="1" id="KW-0812">Transmembrane</keyword>
<dbReference type="EMBL" id="UZAM01014626">
    <property type="protein sequence ID" value="VDP34922.1"/>
    <property type="molecule type" value="Genomic_DNA"/>
</dbReference>
<dbReference type="InterPro" id="IPR052566">
    <property type="entry name" value="Non-lysos_glucosylceramidase"/>
</dbReference>
<feature type="domain" description="Glycosyl-hydrolase family 116 catalytic region" evidence="2">
    <location>
        <begin position="1"/>
        <end position="83"/>
    </location>
</feature>
<reference evidence="5" key="1">
    <citation type="submission" date="2016-06" db="UniProtKB">
        <authorList>
            <consortium name="WormBaseParasite"/>
        </authorList>
    </citation>
    <scope>IDENTIFICATION</scope>
</reference>
<evidence type="ECO:0000313" key="5">
    <source>
        <dbReference type="WBParaSite" id="SBAD_0001120301-mRNA-1"/>
    </source>
</evidence>
<protein>
    <submittedName>
        <fullName evidence="5">DUF608 domain-containing protein</fullName>
    </submittedName>
</protein>
<dbReference type="WBParaSite" id="SBAD_0001120301-mRNA-1">
    <property type="protein sequence ID" value="SBAD_0001120301-mRNA-1"/>
    <property type="gene ID" value="SBAD_0001120301"/>
</dbReference>
<sequence>MSDQLCGYGYLFCCCNGEEILPRDKVMKSLQKIFSLNVCSFKNGTMGAVNGMMPDGNVDLTSLQSQEMWIGVTYFLAALMIRQVLICFVLIFI</sequence>
<evidence type="ECO:0000256" key="1">
    <source>
        <dbReference type="SAM" id="Phobius"/>
    </source>
</evidence>